<dbReference type="Pfam" id="PF08291">
    <property type="entry name" value="Peptidase_M15_3"/>
    <property type="match status" value="1"/>
</dbReference>
<dbReference type="InterPro" id="IPR009045">
    <property type="entry name" value="Zn_M74/Hedgehog-like"/>
</dbReference>
<dbReference type="SUPFAM" id="SSF51445">
    <property type="entry name" value="(Trans)glycosidases"/>
    <property type="match status" value="1"/>
</dbReference>
<dbReference type="EMBL" id="CACRTR010000012">
    <property type="protein sequence ID" value="VYU49470.1"/>
    <property type="molecule type" value="Genomic_DNA"/>
</dbReference>
<evidence type="ECO:0000256" key="1">
    <source>
        <dbReference type="ARBA" id="ARBA00010646"/>
    </source>
</evidence>
<sequence length="460" mass="50037">MAYKVVDVSSWQGDIDWDAVKASGVAGAIIRFADGMYVPRDSQFDANMVGAHVAGLHVGVYIFSRAANAAQAVEEADRTIDAALQYGVDLPIYIDMEDPDYAGVANEVASAFLNRCNERGVKGGIYANLNWFNNYINANAFADYPLWIAQYNDRITHSNPGLFGMWQYTDSEYVPGIGNCDCNELYVEYWNNGAIAPPTSVPQPTAPQASGYVWTVWNIQCWANICNYGAPAMDDIDGPETAQCVANGQRAYGIAAEGLFGEVTQAHAEAQVRGYQQRLKELGFYHGDMDGIPGPQTYQAVKDFQASVGLTPDGIVGDQTYQALFGNGTAGMTPEQEPVTLKNFTADEFKCKCGCGGDIKNPLKLKIQQVRDILSAETGKDCQIVITSGFRCPDQNVRDGGVPDSLHLSGDACDLYTPGMSAEMVDRIARIAQSVGLGTIRYYSSQFVHVQLYPRDTVGD</sequence>
<dbReference type="InterPro" id="IPR013230">
    <property type="entry name" value="Peptidase_M15A_C"/>
</dbReference>
<evidence type="ECO:0000259" key="3">
    <source>
        <dbReference type="Pfam" id="PF08291"/>
    </source>
</evidence>
<dbReference type="InterPro" id="IPR036366">
    <property type="entry name" value="PGBDSf"/>
</dbReference>
<accession>A0A6N3FBU5</accession>
<dbReference type="Pfam" id="PF01471">
    <property type="entry name" value="PG_binding_1"/>
    <property type="match status" value="1"/>
</dbReference>
<dbReference type="PANTHER" id="PTHR34135:SF2">
    <property type="entry name" value="LYSOZYME"/>
    <property type="match status" value="1"/>
</dbReference>
<dbReference type="Pfam" id="PF01183">
    <property type="entry name" value="Glyco_hydro_25"/>
    <property type="match status" value="1"/>
</dbReference>
<dbReference type="InterPro" id="IPR002053">
    <property type="entry name" value="Glyco_hydro_25"/>
</dbReference>
<dbReference type="Gene3D" id="1.10.101.10">
    <property type="entry name" value="PGBD-like superfamily/PGBD"/>
    <property type="match status" value="1"/>
</dbReference>
<keyword evidence="4" id="KW-0326">Glycosidase</keyword>
<dbReference type="PROSITE" id="PS51904">
    <property type="entry name" value="GLYCOSYL_HYDROL_F25_2"/>
    <property type="match status" value="1"/>
</dbReference>
<gene>
    <name evidence="4" type="primary">lyc_1</name>
    <name evidence="4" type="ORF">ELLFYP34_00351</name>
</gene>
<dbReference type="PANTHER" id="PTHR34135">
    <property type="entry name" value="LYSOZYME"/>
    <property type="match status" value="1"/>
</dbReference>
<dbReference type="GO" id="GO:0009253">
    <property type="term" value="P:peptidoglycan catabolic process"/>
    <property type="evidence" value="ECO:0007669"/>
    <property type="project" value="InterPro"/>
</dbReference>
<dbReference type="SUPFAM" id="SSF55166">
    <property type="entry name" value="Hedgehog/DD-peptidase"/>
    <property type="match status" value="1"/>
</dbReference>
<protein>
    <submittedName>
        <fullName evidence="4">Autolytic lysozyme</fullName>
        <ecNumber evidence="4">3.2.1.17</ecNumber>
    </submittedName>
</protein>
<dbReference type="GO" id="GO:0003796">
    <property type="term" value="F:lysozyme activity"/>
    <property type="evidence" value="ECO:0007669"/>
    <property type="project" value="UniProtKB-EC"/>
</dbReference>
<organism evidence="4">
    <name type="scientific">Eubacterium limosum</name>
    <dbReference type="NCBI Taxonomy" id="1736"/>
    <lineage>
        <taxon>Bacteria</taxon>
        <taxon>Bacillati</taxon>
        <taxon>Bacillota</taxon>
        <taxon>Clostridia</taxon>
        <taxon>Eubacteriales</taxon>
        <taxon>Eubacteriaceae</taxon>
        <taxon>Eubacterium</taxon>
    </lineage>
</organism>
<evidence type="ECO:0000313" key="4">
    <source>
        <dbReference type="EMBL" id="VYU49470.1"/>
    </source>
</evidence>
<comment type="similarity">
    <text evidence="1">Belongs to the glycosyl hydrolase 25 family.</text>
</comment>
<name>A0A6N3FBU5_EUBLI</name>
<dbReference type="InterPro" id="IPR017853">
    <property type="entry name" value="GH"/>
</dbReference>
<evidence type="ECO:0000259" key="2">
    <source>
        <dbReference type="Pfam" id="PF01471"/>
    </source>
</evidence>
<dbReference type="SUPFAM" id="SSF47090">
    <property type="entry name" value="PGBD-like"/>
    <property type="match status" value="1"/>
</dbReference>
<proteinExistence type="inferred from homology"/>
<dbReference type="Gene3D" id="3.20.20.80">
    <property type="entry name" value="Glycosidases"/>
    <property type="match status" value="1"/>
</dbReference>
<reference evidence="4" key="1">
    <citation type="submission" date="2019-11" db="EMBL/GenBank/DDBJ databases">
        <authorList>
            <person name="Feng L."/>
        </authorList>
    </citation>
    <scope>NUCLEOTIDE SEQUENCE</scope>
    <source>
        <strain evidence="4">ElimosumLFYP34</strain>
    </source>
</reference>
<dbReference type="EC" id="3.2.1.17" evidence="4"/>
<dbReference type="InterPro" id="IPR036365">
    <property type="entry name" value="PGBD-like_sf"/>
</dbReference>
<feature type="domain" description="Peptidoglycan binding-like" evidence="2">
    <location>
        <begin position="270"/>
        <end position="324"/>
    </location>
</feature>
<dbReference type="GO" id="GO:0016998">
    <property type="term" value="P:cell wall macromolecule catabolic process"/>
    <property type="evidence" value="ECO:0007669"/>
    <property type="project" value="InterPro"/>
</dbReference>
<keyword evidence="4" id="KW-0378">Hydrolase</keyword>
<dbReference type="InterPro" id="IPR002477">
    <property type="entry name" value="Peptidoglycan-bd-like"/>
</dbReference>
<dbReference type="GO" id="GO:0016052">
    <property type="term" value="P:carbohydrate catabolic process"/>
    <property type="evidence" value="ECO:0007669"/>
    <property type="project" value="TreeGrafter"/>
</dbReference>
<feature type="domain" description="Peptidase M15A C-terminal" evidence="3">
    <location>
        <begin position="343"/>
        <end position="450"/>
    </location>
</feature>
<dbReference type="CDD" id="cd06414">
    <property type="entry name" value="GH25_LytC-like"/>
    <property type="match status" value="1"/>
</dbReference>
<dbReference type="AlphaFoldDB" id="A0A6N3FBU5"/>
<dbReference type="Gene3D" id="3.30.1380.10">
    <property type="match status" value="1"/>
</dbReference>